<proteinExistence type="inferred from homology"/>
<accession>A0A7T8KHP6</accession>
<dbReference type="GO" id="GO:0003677">
    <property type="term" value="F:DNA binding"/>
    <property type="evidence" value="ECO:0007669"/>
    <property type="project" value="UniProtKB-KW"/>
</dbReference>
<keyword evidence="7" id="KW-0238">DNA-binding</keyword>
<name>A0A7T8KHP6_CALRO</name>
<dbReference type="SMART" id="SM00487">
    <property type="entry name" value="DEXDc"/>
    <property type="match status" value="1"/>
</dbReference>
<evidence type="ECO:0000256" key="6">
    <source>
        <dbReference type="ARBA" id="ARBA00022840"/>
    </source>
</evidence>
<dbReference type="Gene3D" id="3.40.50.10810">
    <property type="entry name" value="Tandem AAA-ATPase domain"/>
    <property type="match status" value="1"/>
</dbReference>
<dbReference type="PANTHER" id="PTHR45797">
    <property type="entry name" value="RAD54-LIKE"/>
    <property type="match status" value="1"/>
</dbReference>
<keyword evidence="5" id="KW-0347">Helicase</keyword>
<keyword evidence="4" id="KW-0378">Hydrolase</keyword>
<dbReference type="OrthoDB" id="448448at2759"/>
<dbReference type="CDD" id="cd18793">
    <property type="entry name" value="SF2_C_SNF"/>
    <property type="match status" value="1"/>
</dbReference>
<evidence type="ECO:0000259" key="10">
    <source>
        <dbReference type="PROSITE" id="PS51192"/>
    </source>
</evidence>
<evidence type="ECO:0000313" key="12">
    <source>
        <dbReference type="EMBL" id="QQP56145.1"/>
    </source>
</evidence>
<dbReference type="SUPFAM" id="SSF52540">
    <property type="entry name" value="P-loop containing nucleoside triphosphate hydrolases"/>
    <property type="match status" value="2"/>
</dbReference>
<dbReference type="GO" id="GO:0005634">
    <property type="term" value="C:nucleus"/>
    <property type="evidence" value="ECO:0007669"/>
    <property type="project" value="UniProtKB-SubCell"/>
</dbReference>
<gene>
    <name evidence="12" type="ORF">FKW44_000708</name>
</gene>
<feature type="region of interest" description="Disordered" evidence="9">
    <location>
        <begin position="327"/>
        <end position="379"/>
    </location>
</feature>
<feature type="region of interest" description="Disordered" evidence="9">
    <location>
        <begin position="726"/>
        <end position="762"/>
    </location>
</feature>
<dbReference type="Proteomes" id="UP000595437">
    <property type="component" value="Chromosome 1"/>
</dbReference>
<dbReference type="GO" id="GO:0004386">
    <property type="term" value="F:helicase activity"/>
    <property type="evidence" value="ECO:0007669"/>
    <property type="project" value="UniProtKB-KW"/>
</dbReference>
<organism evidence="12 13">
    <name type="scientific">Caligus rogercresseyi</name>
    <name type="common">Sea louse</name>
    <dbReference type="NCBI Taxonomy" id="217165"/>
    <lineage>
        <taxon>Eukaryota</taxon>
        <taxon>Metazoa</taxon>
        <taxon>Ecdysozoa</taxon>
        <taxon>Arthropoda</taxon>
        <taxon>Crustacea</taxon>
        <taxon>Multicrustacea</taxon>
        <taxon>Hexanauplia</taxon>
        <taxon>Copepoda</taxon>
        <taxon>Siphonostomatoida</taxon>
        <taxon>Caligidae</taxon>
        <taxon>Caligus</taxon>
    </lineage>
</organism>
<dbReference type="AlphaFoldDB" id="A0A7T8KHP6"/>
<dbReference type="GO" id="GO:0016887">
    <property type="term" value="F:ATP hydrolysis activity"/>
    <property type="evidence" value="ECO:0007669"/>
    <property type="project" value="InterPro"/>
</dbReference>
<feature type="compositionally biased region" description="Basic and acidic residues" evidence="9">
    <location>
        <begin position="341"/>
        <end position="364"/>
    </location>
</feature>
<evidence type="ECO:0000256" key="3">
    <source>
        <dbReference type="ARBA" id="ARBA00022741"/>
    </source>
</evidence>
<dbReference type="PANTHER" id="PTHR45797:SF3">
    <property type="entry name" value="TRANSCRIPTIONAL REGULATOR ATRX HOMOLOG"/>
    <property type="match status" value="1"/>
</dbReference>
<keyword evidence="8" id="KW-0539">Nucleus</keyword>
<evidence type="ECO:0000256" key="5">
    <source>
        <dbReference type="ARBA" id="ARBA00022806"/>
    </source>
</evidence>
<feature type="domain" description="Helicase ATP-binding" evidence="10">
    <location>
        <begin position="1"/>
        <end position="182"/>
    </location>
</feature>
<dbReference type="InterPro" id="IPR000330">
    <property type="entry name" value="SNF2_N"/>
</dbReference>
<evidence type="ECO:0000259" key="11">
    <source>
        <dbReference type="PROSITE" id="PS51194"/>
    </source>
</evidence>
<dbReference type="InterPro" id="IPR049730">
    <property type="entry name" value="SNF2/RAD54-like_C"/>
</dbReference>
<dbReference type="InterPro" id="IPR014001">
    <property type="entry name" value="Helicase_ATP-bd"/>
</dbReference>
<sequence>DAGGAILAHCMGLGKTLQTIALIHTVLNSFPEHITKALVICPVNTVKNWKNEFEKWCGSDSLSLDVYELSEERDNTSRAYLAGHWKREGGVLIIGYDMYRNLTQRLAKRLKSKQKEVFYEALVNPGPDLVVCDEGHILKNRKSALNNALTQIKTKRRILLTGTPLQNNLSEYFAMVDFVKPNLLGTFKEFKNRFVNPIQNGQHSDSTDRDVRVMKKRSFILSDLLKGCLQRLDYSVLVPFLQPKHEYVLCINLTDLQKKLYKFYLDNFAKAGVIDSYGKMEGWKKGGLFNDVSTLSQIWNHPIVLSMAKERRDYNKMMKDDEDDLSDFVEDGSIASSPEEESSKDSEIEEIKEQKRTRSCKDNELSEDSEPTGEQGWWSQHLESEEDLEDIRHSSKILILLEILRSAELLGDKTLVFSQSLLSLNMIEEFLRKLNEYHNGRDSEGVPESLRPFVGPWTQGVNYYRLDGSTSPATRQKWCNYFNKPSNIDMKLFLISTKAGGLGINLVSANRVIIFDASWNPAHDMQSIFRVYRFGQIKPVYIYRFLAKGTMEEKIYDRQVTKQSLSARVVDEQQIERHFSVNELSELYKYNDQEQSERPVPKVPGDEVLAEILAKYPEKIWKFHDHDSLLENKVDENLTEAERKAAWEEYENEKKGVIDNMGIMQSSTVSASNKNYLFTPDINFLQIQKAYRLQNPTFSNEQILMATRQYIYQLQKAHLANQMGAQLSNQSPNEPPQAQPPQTQKTKPITEILLVDDSTPEK</sequence>
<dbReference type="SMART" id="SM00490">
    <property type="entry name" value="HELICc"/>
    <property type="match status" value="1"/>
</dbReference>
<keyword evidence="13" id="KW-1185">Reference proteome</keyword>
<evidence type="ECO:0000256" key="8">
    <source>
        <dbReference type="ARBA" id="ARBA00023242"/>
    </source>
</evidence>
<keyword evidence="6" id="KW-0067">ATP-binding</keyword>
<evidence type="ECO:0000313" key="13">
    <source>
        <dbReference type="Proteomes" id="UP000595437"/>
    </source>
</evidence>
<dbReference type="GO" id="GO:0005524">
    <property type="term" value="F:ATP binding"/>
    <property type="evidence" value="ECO:0007669"/>
    <property type="project" value="UniProtKB-KW"/>
</dbReference>
<comment type="similarity">
    <text evidence="2">Belongs to the SNF2/RAD54 helicase family.</text>
</comment>
<dbReference type="Pfam" id="PF00271">
    <property type="entry name" value="Helicase_C"/>
    <property type="match status" value="1"/>
</dbReference>
<dbReference type="InterPro" id="IPR027417">
    <property type="entry name" value="P-loop_NTPase"/>
</dbReference>
<reference evidence="13" key="1">
    <citation type="submission" date="2021-01" db="EMBL/GenBank/DDBJ databases">
        <title>Caligus Genome Assembly.</title>
        <authorList>
            <person name="Gallardo-Escarate C."/>
        </authorList>
    </citation>
    <scope>NUCLEOTIDE SEQUENCE [LARGE SCALE GENOMIC DNA]</scope>
</reference>
<evidence type="ECO:0000256" key="1">
    <source>
        <dbReference type="ARBA" id="ARBA00004123"/>
    </source>
</evidence>
<dbReference type="InterPro" id="IPR044574">
    <property type="entry name" value="ARIP4-like"/>
</dbReference>
<feature type="non-terminal residue" evidence="12">
    <location>
        <position position="1"/>
    </location>
</feature>
<dbReference type="InterPro" id="IPR038718">
    <property type="entry name" value="SNF2-like_sf"/>
</dbReference>
<feature type="domain" description="Helicase C-terminal" evidence="11">
    <location>
        <begin position="402"/>
        <end position="585"/>
    </location>
</feature>
<evidence type="ECO:0000256" key="9">
    <source>
        <dbReference type="SAM" id="MobiDB-lite"/>
    </source>
</evidence>
<evidence type="ECO:0000256" key="7">
    <source>
        <dbReference type="ARBA" id="ARBA00023125"/>
    </source>
</evidence>
<protein>
    <submittedName>
        <fullName evidence="12">Transcriptional regulator ATRX</fullName>
    </submittedName>
</protein>
<dbReference type="Gene3D" id="3.40.50.300">
    <property type="entry name" value="P-loop containing nucleotide triphosphate hydrolases"/>
    <property type="match status" value="1"/>
</dbReference>
<evidence type="ECO:0000256" key="2">
    <source>
        <dbReference type="ARBA" id="ARBA00007025"/>
    </source>
</evidence>
<comment type="subcellular location">
    <subcellularLocation>
        <location evidence="1">Nucleus</location>
    </subcellularLocation>
</comment>
<evidence type="ECO:0000256" key="4">
    <source>
        <dbReference type="ARBA" id="ARBA00022801"/>
    </source>
</evidence>
<dbReference type="PROSITE" id="PS51194">
    <property type="entry name" value="HELICASE_CTER"/>
    <property type="match status" value="1"/>
</dbReference>
<dbReference type="InterPro" id="IPR001650">
    <property type="entry name" value="Helicase_C-like"/>
</dbReference>
<dbReference type="Pfam" id="PF00176">
    <property type="entry name" value="SNF2-rel_dom"/>
    <property type="match status" value="1"/>
</dbReference>
<dbReference type="EMBL" id="CP045890">
    <property type="protein sequence ID" value="QQP56145.1"/>
    <property type="molecule type" value="Genomic_DNA"/>
</dbReference>
<dbReference type="PROSITE" id="PS51192">
    <property type="entry name" value="HELICASE_ATP_BIND_1"/>
    <property type="match status" value="1"/>
</dbReference>
<keyword evidence="3" id="KW-0547">Nucleotide-binding</keyword>